<protein>
    <submittedName>
        <fullName evidence="1">Nucleoid-associated protein</fullName>
    </submittedName>
</protein>
<evidence type="ECO:0000313" key="1">
    <source>
        <dbReference type="EMBL" id="QHN64434.1"/>
    </source>
</evidence>
<dbReference type="OrthoDB" id="9153118at2"/>
<dbReference type="EMBL" id="CP029149">
    <property type="protein sequence ID" value="QHN64434.1"/>
    <property type="molecule type" value="Genomic_DNA"/>
</dbReference>
<dbReference type="GO" id="GO:0009295">
    <property type="term" value="C:nucleoid"/>
    <property type="evidence" value="ECO:0007669"/>
    <property type="project" value="InterPro"/>
</dbReference>
<evidence type="ECO:0000313" key="2">
    <source>
        <dbReference type="Proteomes" id="UP000464318"/>
    </source>
</evidence>
<dbReference type="RefSeq" id="WP_160223602.1">
    <property type="nucleotide sequence ID" value="NZ_CP029149.1"/>
</dbReference>
<accession>A0A6P1QUN7</accession>
<dbReference type="KEGG" id="bcad:DBX24_00280"/>
<proteinExistence type="predicted"/>
<sequence>MFSKIIAHKVGNKVNQDSLILSQDEINLSEDMNELLTDYLLKSFKSPEQFQFYSDSYLANNPVYASVAEIFEDNSKFVQESENIAKHLYEITENPRIPNGELFIVYIEGEETEFGKIDQIGIFKTERKEPFLKIYPEGTSMELEKDYGIGLSKIDKAALIYNNNKEEGYVVSVVDNNKNGDLYYWFEDFLKVKQREDDYFQTQETLSLYKDFITNELPKEFQVSKADQADFLNRSINFFKEKDQFNLDQFTNEVLEDANVIENFINYKTDWEQDMQVSIAEEFPISEPAVKKQSRGFKSIIKLDKNFHIYIHGDRQKIEQGEDDKGKFYRLYYDDER</sequence>
<organism evidence="1 2">
    <name type="scientific">Bergeyella cardium</name>
    <dbReference type="NCBI Taxonomy" id="1585976"/>
    <lineage>
        <taxon>Bacteria</taxon>
        <taxon>Pseudomonadati</taxon>
        <taxon>Bacteroidota</taxon>
        <taxon>Flavobacteriia</taxon>
        <taxon>Flavobacteriales</taxon>
        <taxon>Weeksellaceae</taxon>
        <taxon>Bergeyella</taxon>
    </lineage>
</organism>
<dbReference type="Proteomes" id="UP000464318">
    <property type="component" value="Chromosome"/>
</dbReference>
<gene>
    <name evidence="1" type="ORF">DBX24_00280</name>
</gene>
<dbReference type="InterPro" id="IPR007358">
    <property type="entry name" value="Nucleoid_associated_NdpA"/>
</dbReference>
<keyword evidence="2" id="KW-1185">Reference proteome</keyword>
<dbReference type="Pfam" id="PF04245">
    <property type="entry name" value="NA37"/>
    <property type="match status" value="1"/>
</dbReference>
<name>A0A6P1QUN7_9FLAO</name>
<dbReference type="AlphaFoldDB" id="A0A6P1QUN7"/>
<reference evidence="1 2" key="1">
    <citation type="submission" date="2018-04" db="EMBL/GenBank/DDBJ databases">
        <title>Characteristic and Complete Genome Sequencing of A Novel Member of Infective Endocarditis Causative Bacteria: Bergeyella cardium QL-PH.</title>
        <authorList>
            <person name="Pan H."/>
            <person name="Sun E."/>
            <person name="Zhang Y."/>
        </authorList>
    </citation>
    <scope>NUCLEOTIDE SEQUENCE [LARGE SCALE GENOMIC DNA]</scope>
    <source>
        <strain evidence="1 2">HPQL</strain>
    </source>
</reference>